<proteinExistence type="predicted"/>
<accession>A0AAD6HK49</accession>
<keyword evidence="2" id="KW-1185">Reference proteome</keyword>
<dbReference type="Proteomes" id="UP001215712">
    <property type="component" value="Unassembled WGS sequence"/>
</dbReference>
<gene>
    <name evidence="1" type="ORF">N7493_007000</name>
</gene>
<sequence length="273" mass="30923">MASHHTSMHPDLKDVIGDKQAFEQLQPSPSPKGPIDLLTDAPEPGTYTLYQMKPILEDSMDFDSWLECASNLLHAQNLHHFLDICLRPNTDHPRAQKWIIISRDIQKWLVSNMSVEIYSMIRDAGYDIQFADSFIFNARRIINTTTLAAVGQTLDGIVWLKKDDFQTCLEFVITIRDRFRRSNKGTGAGLIHPLIIFHILVHELQGKIPVFIKSKVAELNGGKENLVRDFTVEDLNMIIDEIVSLLTFVKPPGDNQVGMYRGVRAASTPNDQN</sequence>
<name>A0AAD6HK49_9EURO</name>
<reference evidence="1" key="1">
    <citation type="journal article" date="2023" name="IMA Fungus">
        <title>Comparative genomic study of the Penicillium genus elucidates a diverse pangenome and 15 lateral gene transfer events.</title>
        <authorList>
            <person name="Petersen C."/>
            <person name="Sorensen T."/>
            <person name="Nielsen M.R."/>
            <person name="Sondergaard T.E."/>
            <person name="Sorensen J.L."/>
            <person name="Fitzpatrick D.A."/>
            <person name="Frisvad J.C."/>
            <person name="Nielsen K.L."/>
        </authorList>
    </citation>
    <scope>NUCLEOTIDE SEQUENCE</scope>
    <source>
        <strain evidence="1">IBT 17514</strain>
    </source>
</reference>
<evidence type="ECO:0000313" key="2">
    <source>
        <dbReference type="Proteomes" id="UP001215712"/>
    </source>
</evidence>
<comment type="caution">
    <text evidence="1">The sequence shown here is derived from an EMBL/GenBank/DDBJ whole genome shotgun (WGS) entry which is preliminary data.</text>
</comment>
<dbReference type="EMBL" id="JAQJAN010000009">
    <property type="protein sequence ID" value="KAJ5720122.1"/>
    <property type="molecule type" value="Genomic_DNA"/>
</dbReference>
<evidence type="ECO:0000313" key="1">
    <source>
        <dbReference type="EMBL" id="KAJ5720122.1"/>
    </source>
</evidence>
<reference evidence="1" key="2">
    <citation type="submission" date="2023-01" db="EMBL/GenBank/DDBJ databases">
        <authorList>
            <person name="Petersen C."/>
        </authorList>
    </citation>
    <scope>NUCLEOTIDE SEQUENCE</scope>
    <source>
        <strain evidence="1">IBT 17514</strain>
    </source>
</reference>
<protein>
    <submittedName>
        <fullName evidence="1">Uncharacterized protein</fullName>
    </submittedName>
</protein>
<dbReference type="AlphaFoldDB" id="A0AAD6HK49"/>
<organism evidence="1 2">
    <name type="scientific">Penicillium malachiteum</name>
    <dbReference type="NCBI Taxonomy" id="1324776"/>
    <lineage>
        <taxon>Eukaryota</taxon>
        <taxon>Fungi</taxon>
        <taxon>Dikarya</taxon>
        <taxon>Ascomycota</taxon>
        <taxon>Pezizomycotina</taxon>
        <taxon>Eurotiomycetes</taxon>
        <taxon>Eurotiomycetidae</taxon>
        <taxon>Eurotiales</taxon>
        <taxon>Aspergillaceae</taxon>
        <taxon>Penicillium</taxon>
    </lineage>
</organism>